<organism evidence="2 3">
    <name type="scientific">Roseibium suaedae</name>
    <dbReference type="NCBI Taxonomy" id="735517"/>
    <lineage>
        <taxon>Bacteria</taxon>
        <taxon>Pseudomonadati</taxon>
        <taxon>Pseudomonadota</taxon>
        <taxon>Alphaproteobacteria</taxon>
        <taxon>Hyphomicrobiales</taxon>
        <taxon>Stappiaceae</taxon>
        <taxon>Roseibium</taxon>
    </lineage>
</organism>
<proteinExistence type="predicted"/>
<keyword evidence="1" id="KW-0812">Transmembrane</keyword>
<sequence length="92" mass="9681">MTQEQHYGSYAAASSQNTDRKLVRAMGFSVLALTGIAIGLSGTPDARMIGLVAAFAAMLTVSACLGSRLAKGFTSRKDIVGRRSGLNLETWS</sequence>
<dbReference type="EMBL" id="FRBW01000002">
    <property type="protein sequence ID" value="SHM28027.1"/>
    <property type="molecule type" value="Genomic_DNA"/>
</dbReference>
<keyword evidence="1" id="KW-1133">Transmembrane helix</keyword>
<dbReference type="RefSeq" id="WP_073013059.1">
    <property type="nucleotide sequence ID" value="NZ_FRBW01000002.1"/>
</dbReference>
<feature type="transmembrane region" description="Helical" evidence="1">
    <location>
        <begin position="48"/>
        <end position="67"/>
    </location>
</feature>
<name>A0A1M7HIP8_9HYPH</name>
<evidence type="ECO:0000313" key="3">
    <source>
        <dbReference type="Proteomes" id="UP000186002"/>
    </source>
</evidence>
<dbReference type="AlphaFoldDB" id="A0A1M7HIP8"/>
<feature type="transmembrane region" description="Helical" evidence="1">
    <location>
        <begin position="22"/>
        <end position="42"/>
    </location>
</feature>
<keyword evidence="3" id="KW-1185">Reference proteome</keyword>
<evidence type="ECO:0000256" key="1">
    <source>
        <dbReference type="SAM" id="Phobius"/>
    </source>
</evidence>
<accession>A0A1M7HIP8</accession>
<gene>
    <name evidence="2" type="ORF">SAMN05444272_2230</name>
</gene>
<evidence type="ECO:0000313" key="2">
    <source>
        <dbReference type="EMBL" id="SHM28027.1"/>
    </source>
</evidence>
<dbReference type="Proteomes" id="UP000186002">
    <property type="component" value="Unassembled WGS sequence"/>
</dbReference>
<keyword evidence="1" id="KW-0472">Membrane</keyword>
<dbReference type="STRING" id="735517.SAMN05444272_2230"/>
<protein>
    <submittedName>
        <fullName evidence="2">Uncharacterized protein</fullName>
    </submittedName>
</protein>
<reference evidence="2 3" key="1">
    <citation type="submission" date="2016-11" db="EMBL/GenBank/DDBJ databases">
        <authorList>
            <person name="Jaros S."/>
            <person name="Januszkiewicz K."/>
            <person name="Wedrychowicz H."/>
        </authorList>
    </citation>
    <scope>NUCLEOTIDE SEQUENCE [LARGE SCALE GENOMIC DNA]</scope>
    <source>
        <strain evidence="2 3">DSM 22153</strain>
    </source>
</reference>